<gene>
    <name evidence="1" type="ORF">O6H91_21G072000</name>
</gene>
<evidence type="ECO:0000313" key="1">
    <source>
        <dbReference type="EMBL" id="KAJ7518509.1"/>
    </source>
</evidence>
<evidence type="ECO:0000313" key="2">
    <source>
        <dbReference type="Proteomes" id="UP001162992"/>
    </source>
</evidence>
<keyword evidence="2" id="KW-1185">Reference proteome</keyword>
<dbReference type="EMBL" id="CM055112">
    <property type="protein sequence ID" value="KAJ7518509.1"/>
    <property type="molecule type" value="Genomic_DNA"/>
</dbReference>
<reference evidence="2" key="1">
    <citation type="journal article" date="2024" name="Proc. Natl. Acad. Sci. U.S.A.">
        <title>Extraordinary preservation of gene collinearity over three hundred million years revealed in homosporous lycophytes.</title>
        <authorList>
            <person name="Li C."/>
            <person name="Wickell D."/>
            <person name="Kuo L.Y."/>
            <person name="Chen X."/>
            <person name="Nie B."/>
            <person name="Liao X."/>
            <person name="Peng D."/>
            <person name="Ji J."/>
            <person name="Jenkins J."/>
            <person name="Williams M."/>
            <person name="Shu S."/>
            <person name="Plott C."/>
            <person name="Barry K."/>
            <person name="Rajasekar S."/>
            <person name="Grimwood J."/>
            <person name="Han X."/>
            <person name="Sun S."/>
            <person name="Hou Z."/>
            <person name="He W."/>
            <person name="Dai G."/>
            <person name="Sun C."/>
            <person name="Schmutz J."/>
            <person name="Leebens-Mack J.H."/>
            <person name="Li F.W."/>
            <person name="Wang L."/>
        </authorList>
    </citation>
    <scope>NUCLEOTIDE SEQUENCE [LARGE SCALE GENOMIC DNA]</scope>
    <source>
        <strain evidence="2">cv. PW_Plant_1</strain>
    </source>
</reference>
<accession>A0ACC2ALS3</accession>
<comment type="caution">
    <text evidence="1">The sequence shown here is derived from an EMBL/GenBank/DDBJ whole genome shotgun (WGS) entry which is preliminary data.</text>
</comment>
<sequence length="379" mass="42349">MSLGLHRRLPQGASVYLFVIDLVKITGVPFASRSSHCEKLAKRKLKVTVLHGSKQKEIGEFDITLDKCTINKRISCRLFAATVDDLGKLHVYIDQACSSGLTGHIAIDLKEFVHEQNQELWLEYPLSARDLDGVPKLKMSAQCNCLREPEYVLDRDSETIEIIEQRGPELFLENVQGASLSPAEANISSGHAECTAVVLAEHPNKVTRQVQRVDGQHDSTGETLQKLEGILLDLDSRLKSLLSTYRVSYSDVADREKGILEIQNQSKFGWAVEEFSECFVCSDRFSDMFEGLTSSLSSCDSCSSASDLSTCCDETDLQRLELEPVIKSPISRSRHSRMFTKTNILKLILIAGLSALGAKSFRQREKYFCRLNLSNHNNA</sequence>
<proteinExistence type="predicted"/>
<name>A0ACC2ALS3_DIPCM</name>
<organism evidence="1 2">
    <name type="scientific">Diphasiastrum complanatum</name>
    <name type="common">Issler's clubmoss</name>
    <name type="synonym">Lycopodium complanatum</name>
    <dbReference type="NCBI Taxonomy" id="34168"/>
    <lineage>
        <taxon>Eukaryota</taxon>
        <taxon>Viridiplantae</taxon>
        <taxon>Streptophyta</taxon>
        <taxon>Embryophyta</taxon>
        <taxon>Tracheophyta</taxon>
        <taxon>Lycopodiopsida</taxon>
        <taxon>Lycopodiales</taxon>
        <taxon>Lycopodiaceae</taxon>
        <taxon>Lycopodioideae</taxon>
        <taxon>Diphasiastrum</taxon>
    </lineage>
</organism>
<dbReference type="Proteomes" id="UP001162992">
    <property type="component" value="Chromosome 21"/>
</dbReference>
<protein>
    <submittedName>
        <fullName evidence="1">Uncharacterized protein</fullName>
    </submittedName>
</protein>